<reference evidence="2" key="1">
    <citation type="submission" date="2022-01" db="EMBL/GenBank/DDBJ databases">
        <authorList>
            <person name="King R."/>
        </authorList>
    </citation>
    <scope>NUCLEOTIDE SEQUENCE</scope>
</reference>
<dbReference type="EMBL" id="OU896710">
    <property type="protein sequence ID" value="CAG9821152.1"/>
    <property type="molecule type" value="Genomic_DNA"/>
</dbReference>
<keyword evidence="3" id="KW-1185">Reference proteome</keyword>
<feature type="domain" description="C2H2-type" evidence="1">
    <location>
        <begin position="394"/>
        <end position="415"/>
    </location>
</feature>
<protein>
    <recommendedName>
        <fullName evidence="1">C2H2-type domain-containing protein</fullName>
    </recommendedName>
</protein>
<name>A0A9N9X3N2_PHACE</name>
<dbReference type="Proteomes" id="UP001153737">
    <property type="component" value="Chromosome 4"/>
</dbReference>
<dbReference type="InterPro" id="IPR013087">
    <property type="entry name" value="Znf_C2H2_type"/>
</dbReference>
<sequence length="460" mass="53314">MATDNSKKPDIQKNSGLKKCFSALVDRKQVNLDIDVLRLMLKHELLVNVEALDDNLSSIMPFMLVLYIRNWPGWQRSKEYYSGKLNFREWFEKFRQFIVVRLNFLIKNGYNEAIEMIKEDRKQGKPNSSFRELGAQTDYLAPKGLAPFSISIQCPPRVLSSLVFSDSNDDIILRQHPDVAWTKIGLKELVNWPYIGVEFISPELSFRRFNRSEYIRYLNMITCPIVPEKTDFIEHVEIIDPSNGRHCYTLNLLKSYTDQYMKIMKSTVFSGPPADIEVMEVIIDEFLSDIEELDMNKTMASNTSVLFNIGRSSFLRNKKIAKGTYFVTGSKAEVGYCENFIPKMETQLNYFKGVQDTSTNDITFSYLNILSKTLKNPEGSSGTTWTVPLIIFYCTFCNLKYTKAKDILQHLEMDHKMEPNIMCVKCMKHYTITSLTQIRWKHVCYSGAGQFIRPPPAYKR</sequence>
<reference evidence="2" key="2">
    <citation type="submission" date="2022-10" db="EMBL/GenBank/DDBJ databases">
        <authorList>
            <consortium name="ENA_rothamsted_submissions"/>
            <consortium name="culmorum"/>
            <person name="King R."/>
        </authorList>
    </citation>
    <scope>NUCLEOTIDE SEQUENCE</scope>
</reference>
<evidence type="ECO:0000259" key="1">
    <source>
        <dbReference type="PROSITE" id="PS00028"/>
    </source>
</evidence>
<evidence type="ECO:0000313" key="2">
    <source>
        <dbReference type="EMBL" id="CAG9821152.1"/>
    </source>
</evidence>
<evidence type="ECO:0000313" key="3">
    <source>
        <dbReference type="Proteomes" id="UP001153737"/>
    </source>
</evidence>
<dbReference type="AlphaFoldDB" id="A0A9N9X3N2"/>
<organism evidence="2 3">
    <name type="scientific">Phaedon cochleariae</name>
    <name type="common">Mustard beetle</name>
    <dbReference type="NCBI Taxonomy" id="80249"/>
    <lineage>
        <taxon>Eukaryota</taxon>
        <taxon>Metazoa</taxon>
        <taxon>Ecdysozoa</taxon>
        <taxon>Arthropoda</taxon>
        <taxon>Hexapoda</taxon>
        <taxon>Insecta</taxon>
        <taxon>Pterygota</taxon>
        <taxon>Neoptera</taxon>
        <taxon>Endopterygota</taxon>
        <taxon>Coleoptera</taxon>
        <taxon>Polyphaga</taxon>
        <taxon>Cucujiformia</taxon>
        <taxon>Chrysomeloidea</taxon>
        <taxon>Chrysomelidae</taxon>
        <taxon>Chrysomelinae</taxon>
        <taxon>Chrysomelini</taxon>
        <taxon>Phaedon</taxon>
    </lineage>
</organism>
<dbReference type="OrthoDB" id="7268531at2759"/>
<dbReference type="PROSITE" id="PS00028">
    <property type="entry name" value="ZINC_FINGER_C2H2_1"/>
    <property type="match status" value="1"/>
</dbReference>
<gene>
    <name evidence="2" type="ORF">PHAECO_LOCUS8189</name>
</gene>
<proteinExistence type="predicted"/>
<accession>A0A9N9X3N2</accession>